<name>A0A8G2FLQ4_ACIRU</name>
<dbReference type="EMBL" id="FTNE01000035">
    <property type="protein sequence ID" value="SIR46259.1"/>
    <property type="molecule type" value="Genomic_DNA"/>
</dbReference>
<protein>
    <submittedName>
        <fullName evidence="2">Acyl dehydratase</fullName>
    </submittedName>
</protein>
<dbReference type="RefSeq" id="WP_029310740.1">
    <property type="nucleotide sequence ID" value="NZ_FTNE01000035.1"/>
</dbReference>
<evidence type="ECO:0000313" key="2">
    <source>
        <dbReference type="EMBL" id="SIR46259.1"/>
    </source>
</evidence>
<dbReference type="AlphaFoldDB" id="A0A8G2FLQ4"/>
<keyword evidence="3" id="KW-1185">Reference proteome</keyword>
<feature type="domain" description="MaoC-like" evidence="1">
    <location>
        <begin position="19"/>
        <end position="105"/>
    </location>
</feature>
<proteinExistence type="predicted"/>
<dbReference type="Gene3D" id="3.10.129.10">
    <property type="entry name" value="Hotdog Thioesterase"/>
    <property type="match status" value="1"/>
</dbReference>
<dbReference type="PANTHER" id="PTHR43437:SF3">
    <property type="entry name" value="HYDROXYACYL-THIOESTER DEHYDRATASE TYPE 2, MITOCHONDRIAL"/>
    <property type="match status" value="1"/>
</dbReference>
<dbReference type="GO" id="GO:0019171">
    <property type="term" value="F:(3R)-hydroxyacyl-[acyl-carrier-protein] dehydratase activity"/>
    <property type="evidence" value="ECO:0007669"/>
    <property type="project" value="TreeGrafter"/>
</dbReference>
<dbReference type="InterPro" id="IPR050965">
    <property type="entry name" value="UPF0336/Enoyl-CoA_hydratase"/>
</dbReference>
<dbReference type="GO" id="GO:0006633">
    <property type="term" value="P:fatty acid biosynthetic process"/>
    <property type="evidence" value="ECO:0007669"/>
    <property type="project" value="TreeGrafter"/>
</dbReference>
<dbReference type="Pfam" id="PF01575">
    <property type="entry name" value="MaoC_dehydratas"/>
    <property type="match status" value="1"/>
</dbReference>
<accession>A0A8G2FLQ4</accession>
<evidence type="ECO:0000259" key="1">
    <source>
        <dbReference type="Pfam" id="PF01575"/>
    </source>
</evidence>
<sequence length="141" mass="15150">MDQMVKVGTSFEVEHVFETEASQAFARLVGDTNPMHHDEAMATASRFGGLIASGTETTARMMGLTAGYFSNLGPTVGMEFTFRFRRGVPMNARTLIRWVVTDIEHRPGLGTIATSVGTLTLVDSGIVAVEATSKGVLLDQP</sequence>
<dbReference type="Proteomes" id="UP000186308">
    <property type="component" value="Unassembled WGS sequence"/>
</dbReference>
<gene>
    <name evidence="2" type="ORF">SAMN05421828_1356</name>
</gene>
<evidence type="ECO:0000313" key="3">
    <source>
        <dbReference type="Proteomes" id="UP000186308"/>
    </source>
</evidence>
<dbReference type="InterPro" id="IPR029069">
    <property type="entry name" value="HotDog_dom_sf"/>
</dbReference>
<dbReference type="PANTHER" id="PTHR43437">
    <property type="entry name" value="HYDROXYACYL-THIOESTER DEHYDRATASE TYPE 2, MITOCHONDRIAL-RELATED"/>
    <property type="match status" value="1"/>
</dbReference>
<dbReference type="SUPFAM" id="SSF54637">
    <property type="entry name" value="Thioesterase/thiol ester dehydrase-isomerase"/>
    <property type="match status" value="1"/>
</dbReference>
<organism evidence="2 3">
    <name type="scientific">Acidiphilium rubrum</name>
    <dbReference type="NCBI Taxonomy" id="526"/>
    <lineage>
        <taxon>Bacteria</taxon>
        <taxon>Pseudomonadati</taxon>
        <taxon>Pseudomonadota</taxon>
        <taxon>Alphaproteobacteria</taxon>
        <taxon>Acetobacterales</taxon>
        <taxon>Acidocellaceae</taxon>
        <taxon>Acidiphilium</taxon>
    </lineage>
</organism>
<dbReference type="InterPro" id="IPR002539">
    <property type="entry name" value="MaoC-like_dom"/>
</dbReference>
<comment type="caution">
    <text evidence="2">The sequence shown here is derived from an EMBL/GenBank/DDBJ whole genome shotgun (WGS) entry which is preliminary data.</text>
</comment>
<dbReference type="OrthoDB" id="9800237at2"/>
<reference evidence="2 3" key="1">
    <citation type="submission" date="2017-01" db="EMBL/GenBank/DDBJ databases">
        <authorList>
            <person name="Varghese N."/>
            <person name="Submissions S."/>
        </authorList>
    </citation>
    <scope>NUCLEOTIDE SEQUENCE [LARGE SCALE GENOMIC DNA]</scope>
    <source>
        <strain evidence="2 3">ATCC 35905</strain>
    </source>
</reference>